<dbReference type="AlphaFoldDB" id="A0AAP0EI66"/>
<sequence>MGPASAAPPLSLSQKIQDLLLLSFIFSLSFISSPPHYSLAGSAPIPSLPLVFSPFTSTDPSHPILNLSRSVPPSSKPPTPLCKSGLLPPVSLHPSYFLLFFAALGLRSWCSALDRLLDFSALLLVVS</sequence>
<dbReference type="EMBL" id="JBBNAG010000012">
    <property type="protein sequence ID" value="KAK9089259.1"/>
    <property type="molecule type" value="Genomic_DNA"/>
</dbReference>
<keyword evidence="2" id="KW-1185">Reference proteome</keyword>
<protein>
    <submittedName>
        <fullName evidence="1">Uncharacterized protein</fullName>
    </submittedName>
</protein>
<comment type="caution">
    <text evidence="1">The sequence shown here is derived from an EMBL/GenBank/DDBJ whole genome shotgun (WGS) entry which is preliminary data.</text>
</comment>
<evidence type="ECO:0000313" key="1">
    <source>
        <dbReference type="EMBL" id="KAK9089259.1"/>
    </source>
</evidence>
<accession>A0AAP0EI66</accession>
<gene>
    <name evidence="1" type="ORF">Scep_028341</name>
</gene>
<reference evidence="1 2" key="1">
    <citation type="submission" date="2024-01" db="EMBL/GenBank/DDBJ databases">
        <title>Genome assemblies of Stephania.</title>
        <authorList>
            <person name="Yang L."/>
        </authorList>
    </citation>
    <scope>NUCLEOTIDE SEQUENCE [LARGE SCALE GENOMIC DNA]</scope>
    <source>
        <strain evidence="1">JXDWG</strain>
        <tissue evidence="1">Leaf</tissue>
    </source>
</reference>
<evidence type="ECO:0000313" key="2">
    <source>
        <dbReference type="Proteomes" id="UP001419268"/>
    </source>
</evidence>
<proteinExistence type="predicted"/>
<organism evidence="1 2">
    <name type="scientific">Stephania cephalantha</name>
    <dbReference type="NCBI Taxonomy" id="152367"/>
    <lineage>
        <taxon>Eukaryota</taxon>
        <taxon>Viridiplantae</taxon>
        <taxon>Streptophyta</taxon>
        <taxon>Embryophyta</taxon>
        <taxon>Tracheophyta</taxon>
        <taxon>Spermatophyta</taxon>
        <taxon>Magnoliopsida</taxon>
        <taxon>Ranunculales</taxon>
        <taxon>Menispermaceae</taxon>
        <taxon>Menispermoideae</taxon>
        <taxon>Cissampelideae</taxon>
        <taxon>Stephania</taxon>
    </lineage>
</organism>
<name>A0AAP0EI66_9MAGN</name>
<dbReference type="Proteomes" id="UP001419268">
    <property type="component" value="Unassembled WGS sequence"/>
</dbReference>